<dbReference type="Gene3D" id="2.60.40.1180">
    <property type="entry name" value="Golgi alpha-mannosidase II"/>
    <property type="match status" value="1"/>
</dbReference>
<dbReference type="InterPro" id="IPR013780">
    <property type="entry name" value="Glyco_hydro_b"/>
</dbReference>
<dbReference type="Gene3D" id="2.60.40.1220">
    <property type="match status" value="1"/>
</dbReference>
<evidence type="ECO:0000313" key="4">
    <source>
        <dbReference type="Proteomes" id="UP000676649"/>
    </source>
</evidence>
<sequence>MFFIQPGHYNVGNYIGGFDVSSYSYLEFYLYATAPAQATFGIALTDSPANWSTIGNQVLIQNYITPAAKWQHVKIPISDFSVTPGALTEGFQLRNDDWQTNNVVYGNVLIDNISFSPNFNPPSILSVSSNDLKHIKVVFNKQVDPAKATILANYKIDSVQDKNYTKQLTPQNASISADNTSVILTVATLLQNNDVYRLLVNNISDRLTPAHIITANTSFSFTPVYNPTTISIDAGNGKHSISPYIYGLAFANATTLADLNFTLNREGGNTSSTYNYKNNASNHANDYFYESLPESGGNVVAGMIDGMINDNLSNGSDSIVTIPTIGWVAKLGPNQGKLASFSQHKYGAQTGFDQWMPDAGNGILSKTDTQITGNNPNDAYVTSNPTFQQGLVNHLVGKWGGAKSGGVKFYAMDNEPGIWSSTHIDIRPVGPKMTEIRDNILAYGAMVKWQDPNAQVLGPEEDGWTRYLVSGFDSQWASNNNDWNFADLPDRKANGGKDYIPWLLDQLRQNNAATGKRVLDMLTLHWYPASGEYSNDISTNMMLLRNRSTRSLWDKNYTDESWIGSAAGGGKVYLIPRMKQWINQYYPGTKIGVTEYNWGAESSINGATALADVLGIFGREGLDMATYWTAPGANTPVYEAMKLYRNYDGAKSSFGDISVADTVPNPDNISSFAALRTKDGALTIMAINKQLSTDTEVLFNISNFSGASTAKSYQLTSSGAINQLSDYALQNGNLEAYLPAQSVTLFVIPPIGYVPASQVTATASGLTYNAASKTYNGTVTVKNISKTAITGPFQVIFKGIPSKVTLVNATGNFSGAPYITLSAVNSLAAGQSITLNVKFSQPSNNLITYTPAIYVGLLN</sequence>
<dbReference type="Proteomes" id="UP000676649">
    <property type="component" value="Chromosome"/>
</dbReference>
<dbReference type="InterPro" id="IPR024745">
    <property type="entry name" value="GH44_cat"/>
</dbReference>
<feature type="domain" description="Glycoside hydrolase family 44 catalytic" evidence="2">
    <location>
        <begin position="280"/>
        <end position="528"/>
    </location>
</feature>
<dbReference type="InterPro" id="IPR017853">
    <property type="entry name" value="GH"/>
</dbReference>
<dbReference type="SUPFAM" id="SSF51011">
    <property type="entry name" value="Glycosyl hydrolase domain"/>
    <property type="match status" value="1"/>
</dbReference>
<dbReference type="Pfam" id="PF12891">
    <property type="entry name" value="Glyco_hydro_44"/>
    <property type="match status" value="1"/>
</dbReference>
<dbReference type="Gene3D" id="3.20.20.80">
    <property type="entry name" value="Glycosidases"/>
    <property type="match status" value="1"/>
</dbReference>
<name>A0A975MKY4_9GAMM</name>
<proteinExistence type="predicted"/>
<keyword evidence="4" id="KW-1185">Reference proteome</keyword>
<keyword evidence="1" id="KW-0732">Signal</keyword>
<dbReference type="SUPFAM" id="SSF49785">
    <property type="entry name" value="Galactose-binding domain-like"/>
    <property type="match status" value="1"/>
</dbReference>
<dbReference type="SUPFAM" id="SSF51445">
    <property type="entry name" value="(Trans)glycosidases"/>
    <property type="match status" value="1"/>
</dbReference>
<dbReference type="InterPro" id="IPR014755">
    <property type="entry name" value="Cu-Rt/internalin_Ig-like"/>
</dbReference>
<organism evidence="3 4">
    <name type="scientific">Methylomonas paludis</name>
    <dbReference type="NCBI Taxonomy" id="1173101"/>
    <lineage>
        <taxon>Bacteria</taxon>
        <taxon>Pseudomonadati</taxon>
        <taxon>Pseudomonadota</taxon>
        <taxon>Gammaproteobacteria</taxon>
        <taxon>Methylococcales</taxon>
        <taxon>Methylococcaceae</taxon>
        <taxon>Methylomonas</taxon>
    </lineage>
</organism>
<accession>A0A975MKY4</accession>
<dbReference type="EMBL" id="CP073754">
    <property type="protein sequence ID" value="QWF69450.1"/>
    <property type="molecule type" value="Genomic_DNA"/>
</dbReference>
<dbReference type="AlphaFoldDB" id="A0A975MKY4"/>
<evidence type="ECO:0000256" key="1">
    <source>
        <dbReference type="ARBA" id="ARBA00022729"/>
    </source>
</evidence>
<gene>
    <name evidence="3" type="ORF">KEF85_08635</name>
</gene>
<dbReference type="Gene3D" id="2.60.120.430">
    <property type="entry name" value="Galactose-binding lectin"/>
    <property type="match status" value="1"/>
</dbReference>
<dbReference type="KEGG" id="mpad:KEF85_08635"/>
<reference evidence="3" key="1">
    <citation type="submission" date="2021-04" db="EMBL/GenBank/DDBJ databases">
        <title>Draft genome sequence data of methanotrophic Methylovulum sp. strain S1L and Methylomonas sp. strain S2AM isolated from boreal lake water columns.</title>
        <authorList>
            <person name="Rissanen A.J."/>
            <person name="Mangayil R."/>
            <person name="Svenning M.M."/>
            <person name="Khanongnuch R."/>
        </authorList>
    </citation>
    <scope>NUCLEOTIDE SEQUENCE</scope>
    <source>
        <strain evidence="3">S2AM</strain>
    </source>
</reference>
<dbReference type="InterPro" id="IPR008979">
    <property type="entry name" value="Galactose-bd-like_sf"/>
</dbReference>
<evidence type="ECO:0000259" key="2">
    <source>
        <dbReference type="Pfam" id="PF12891"/>
    </source>
</evidence>
<dbReference type="RefSeq" id="WP_215579405.1">
    <property type="nucleotide sequence ID" value="NZ_CP073754.1"/>
</dbReference>
<evidence type="ECO:0000313" key="3">
    <source>
        <dbReference type="EMBL" id="QWF69450.1"/>
    </source>
</evidence>
<protein>
    <recommendedName>
        <fullName evidence="2">Glycoside hydrolase family 44 catalytic domain-containing protein</fullName>
    </recommendedName>
</protein>